<dbReference type="AlphaFoldDB" id="A0A6L2PEM4"/>
<gene>
    <name evidence="1" type="ORF">Cfor_07961</name>
</gene>
<comment type="caution">
    <text evidence="1">The sequence shown here is derived from an EMBL/GenBank/DDBJ whole genome shotgun (WGS) entry which is preliminary data.</text>
</comment>
<name>A0A6L2PEM4_COPFO</name>
<reference evidence="2" key="1">
    <citation type="submission" date="2020-01" db="EMBL/GenBank/DDBJ databases">
        <title>Draft genome sequence of the Termite Coptotermes fromosanus.</title>
        <authorList>
            <person name="Itakura S."/>
            <person name="Yosikawa Y."/>
            <person name="Umezawa K."/>
        </authorList>
    </citation>
    <scope>NUCLEOTIDE SEQUENCE [LARGE SCALE GENOMIC DNA]</scope>
</reference>
<evidence type="ECO:0000313" key="2">
    <source>
        <dbReference type="Proteomes" id="UP000502823"/>
    </source>
</evidence>
<keyword evidence="2" id="KW-1185">Reference proteome</keyword>
<dbReference type="InterPro" id="IPR036397">
    <property type="entry name" value="RNaseH_sf"/>
</dbReference>
<organism evidence="1 2">
    <name type="scientific">Coptotermes formosanus</name>
    <name type="common">Formosan subterranean termite</name>
    <dbReference type="NCBI Taxonomy" id="36987"/>
    <lineage>
        <taxon>Eukaryota</taxon>
        <taxon>Metazoa</taxon>
        <taxon>Ecdysozoa</taxon>
        <taxon>Arthropoda</taxon>
        <taxon>Hexapoda</taxon>
        <taxon>Insecta</taxon>
        <taxon>Pterygota</taxon>
        <taxon>Neoptera</taxon>
        <taxon>Polyneoptera</taxon>
        <taxon>Dictyoptera</taxon>
        <taxon>Blattodea</taxon>
        <taxon>Blattoidea</taxon>
        <taxon>Termitoidae</taxon>
        <taxon>Rhinotermitidae</taxon>
        <taxon>Coptotermes</taxon>
    </lineage>
</organism>
<protein>
    <submittedName>
        <fullName evidence="1">Uncharacterized protein</fullName>
    </submittedName>
</protein>
<dbReference type="OrthoDB" id="10065579at2759"/>
<proteinExistence type="predicted"/>
<sequence length="49" mass="6016">MKLKLKGRHFDITEEIQTKRQDVVKTLTLNDFQQCFLSWKCRWDRCINT</sequence>
<dbReference type="Proteomes" id="UP000502823">
    <property type="component" value="Unassembled WGS sequence"/>
</dbReference>
<accession>A0A6L2PEM4</accession>
<dbReference type="InParanoid" id="A0A6L2PEM4"/>
<dbReference type="Gene3D" id="3.30.420.10">
    <property type="entry name" value="Ribonuclease H-like superfamily/Ribonuclease H"/>
    <property type="match status" value="1"/>
</dbReference>
<dbReference type="GO" id="GO:0003676">
    <property type="term" value="F:nucleic acid binding"/>
    <property type="evidence" value="ECO:0007669"/>
    <property type="project" value="InterPro"/>
</dbReference>
<evidence type="ECO:0000313" key="1">
    <source>
        <dbReference type="EMBL" id="GFG30971.1"/>
    </source>
</evidence>
<dbReference type="EMBL" id="BLKM01000273">
    <property type="protein sequence ID" value="GFG30971.1"/>
    <property type="molecule type" value="Genomic_DNA"/>
</dbReference>